<dbReference type="RefSeq" id="WP_220635242.1">
    <property type="nucleotide sequence ID" value="NZ_CAJQUM010000001.1"/>
</dbReference>
<dbReference type="PANTHER" id="PTHR48108">
    <property type="entry name" value="CBS DOMAIN-CONTAINING PROTEIN CBSX2, CHLOROPLASTIC"/>
    <property type="match status" value="1"/>
</dbReference>
<evidence type="ECO:0000313" key="4">
    <source>
        <dbReference type="EMBL" id="CAG4883258.1"/>
    </source>
</evidence>
<gene>
    <name evidence="4" type="ORF">GTOL_11140</name>
</gene>
<evidence type="ECO:0000259" key="3">
    <source>
        <dbReference type="PROSITE" id="PS51371"/>
    </source>
</evidence>
<dbReference type="SMART" id="SM00116">
    <property type="entry name" value="CBS"/>
    <property type="match status" value="2"/>
</dbReference>
<dbReference type="InterPro" id="IPR051462">
    <property type="entry name" value="CBS_domain-containing"/>
</dbReference>
<dbReference type="AlphaFoldDB" id="A0A916J4I7"/>
<proteinExistence type="predicted"/>
<sequence>MMVRNWMQANPTVIPSGMLVSEAKRIISENNLHALPVVDNGKLRGLITRANLLRMGSFVLRTQNADEFNFFVTRLKVRDIMVRNPATIHANDTMEHCLLKGQELGVAQLPVIDQDQVVGVISANEIFHLAAHCLGALERRSGVTLAPVRLGPGVLGRIVDVVEAAGAVLQAVYPIGRQDDQSEWDYPEKKVILRFHADAGQDVVAALEADGFPVIESTEMQHTSGPH</sequence>
<dbReference type="SUPFAM" id="SSF54631">
    <property type="entry name" value="CBS-domain pair"/>
    <property type="match status" value="1"/>
</dbReference>
<dbReference type="EMBL" id="CAJQUM010000001">
    <property type="protein sequence ID" value="CAG4883258.1"/>
    <property type="molecule type" value="Genomic_DNA"/>
</dbReference>
<keyword evidence="2" id="KW-0129">CBS domain</keyword>
<protein>
    <submittedName>
        <fullName evidence="4">Protein stimulating phenylphosphate synthetase activity</fullName>
    </submittedName>
</protein>
<feature type="domain" description="CBS" evidence="3">
    <location>
        <begin position="81"/>
        <end position="137"/>
    </location>
</feature>
<accession>A0A916J4I7</accession>
<evidence type="ECO:0000313" key="5">
    <source>
        <dbReference type="Proteomes" id="UP000742786"/>
    </source>
</evidence>
<dbReference type="InterPro" id="IPR046342">
    <property type="entry name" value="CBS_dom_sf"/>
</dbReference>
<dbReference type="Pfam" id="PF00571">
    <property type="entry name" value="CBS"/>
    <property type="match status" value="2"/>
</dbReference>
<dbReference type="Gene3D" id="3.10.580.10">
    <property type="entry name" value="CBS-domain"/>
    <property type="match status" value="1"/>
</dbReference>
<feature type="domain" description="CBS" evidence="3">
    <location>
        <begin position="7"/>
        <end position="67"/>
    </location>
</feature>
<keyword evidence="5" id="KW-1185">Reference proteome</keyword>
<evidence type="ECO:0000256" key="2">
    <source>
        <dbReference type="PROSITE-ProRule" id="PRU00703"/>
    </source>
</evidence>
<dbReference type="PANTHER" id="PTHR48108:SF34">
    <property type="entry name" value="CBS DOMAIN-CONTAINING PROTEIN YHCV"/>
    <property type="match status" value="1"/>
</dbReference>
<reference evidence="4" key="1">
    <citation type="submission" date="2021-04" db="EMBL/GenBank/DDBJ databases">
        <authorList>
            <person name="Hornung B."/>
        </authorList>
    </citation>
    <scope>NUCLEOTIDE SEQUENCE</scope>
    <source>
        <strain evidence="4">G5G6</strain>
    </source>
</reference>
<comment type="caution">
    <text evidence="4">The sequence shown here is derived from an EMBL/GenBank/DDBJ whole genome shotgun (WGS) entry which is preliminary data.</text>
</comment>
<evidence type="ECO:0000256" key="1">
    <source>
        <dbReference type="ARBA" id="ARBA00022737"/>
    </source>
</evidence>
<keyword evidence="1" id="KW-0677">Repeat</keyword>
<dbReference type="InterPro" id="IPR000644">
    <property type="entry name" value="CBS_dom"/>
</dbReference>
<organism evidence="4 5">
    <name type="scientific">Georgfuchsia toluolica</name>
    <dbReference type="NCBI Taxonomy" id="424218"/>
    <lineage>
        <taxon>Bacteria</taxon>
        <taxon>Pseudomonadati</taxon>
        <taxon>Pseudomonadota</taxon>
        <taxon>Betaproteobacteria</taxon>
        <taxon>Nitrosomonadales</taxon>
        <taxon>Sterolibacteriaceae</taxon>
        <taxon>Georgfuchsia</taxon>
    </lineage>
</organism>
<dbReference type="Proteomes" id="UP000742786">
    <property type="component" value="Unassembled WGS sequence"/>
</dbReference>
<dbReference type="PROSITE" id="PS51371">
    <property type="entry name" value="CBS"/>
    <property type="match status" value="2"/>
</dbReference>
<name>A0A916J4I7_9PROT</name>